<dbReference type="Proteomes" id="UP001283361">
    <property type="component" value="Unassembled WGS sequence"/>
</dbReference>
<dbReference type="EMBL" id="JAWDGP010004318">
    <property type="protein sequence ID" value="KAK3765382.1"/>
    <property type="molecule type" value="Genomic_DNA"/>
</dbReference>
<comment type="caution">
    <text evidence="1">The sequence shown here is derived from an EMBL/GenBank/DDBJ whole genome shotgun (WGS) entry which is preliminary data.</text>
</comment>
<protein>
    <submittedName>
        <fullName evidence="1">Uncharacterized protein</fullName>
    </submittedName>
</protein>
<gene>
    <name evidence="1" type="ORF">RRG08_065138</name>
</gene>
<keyword evidence="2" id="KW-1185">Reference proteome</keyword>
<evidence type="ECO:0000313" key="1">
    <source>
        <dbReference type="EMBL" id="KAK3765382.1"/>
    </source>
</evidence>
<organism evidence="1 2">
    <name type="scientific">Elysia crispata</name>
    <name type="common">lettuce slug</name>
    <dbReference type="NCBI Taxonomy" id="231223"/>
    <lineage>
        <taxon>Eukaryota</taxon>
        <taxon>Metazoa</taxon>
        <taxon>Spiralia</taxon>
        <taxon>Lophotrochozoa</taxon>
        <taxon>Mollusca</taxon>
        <taxon>Gastropoda</taxon>
        <taxon>Heterobranchia</taxon>
        <taxon>Euthyneura</taxon>
        <taxon>Panpulmonata</taxon>
        <taxon>Sacoglossa</taxon>
        <taxon>Placobranchoidea</taxon>
        <taxon>Plakobranchidae</taxon>
        <taxon>Elysia</taxon>
    </lineage>
</organism>
<sequence>MKLILNAGWKKSARCPCLSEPSGPSGLLVILFVRHGYLFSGRFGVGLSKTTLCEIYVRSAPRSDHTSRGSATPQLTWYSMAVKLDGLHQFLADNCVCLEEKIELHYSLTDPTVSRLRFPKYVDLECESKAILWEMAHMVAQ</sequence>
<proteinExistence type="predicted"/>
<name>A0AAE0Z9P8_9GAST</name>
<reference evidence="1" key="1">
    <citation type="journal article" date="2023" name="G3 (Bethesda)">
        <title>A reference genome for the long-term kleptoplast-retaining sea slug Elysia crispata morphotype clarki.</title>
        <authorList>
            <person name="Eastman K.E."/>
            <person name="Pendleton A.L."/>
            <person name="Shaikh M.A."/>
            <person name="Suttiyut T."/>
            <person name="Ogas R."/>
            <person name="Tomko P."/>
            <person name="Gavelis G."/>
            <person name="Widhalm J.R."/>
            <person name="Wisecaver J.H."/>
        </authorList>
    </citation>
    <scope>NUCLEOTIDE SEQUENCE</scope>
    <source>
        <strain evidence="1">ECLA1</strain>
    </source>
</reference>
<dbReference type="AlphaFoldDB" id="A0AAE0Z9P8"/>
<accession>A0AAE0Z9P8</accession>
<evidence type="ECO:0000313" key="2">
    <source>
        <dbReference type="Proteomes" id="UP001283361"/>
    </source>
</evidence>